<dbReference type="EMBL" id="JBHMAS010000028">
    <property type="protein sequence ID" value="MFB9780795.1"/>
    <property type="molecule type" value="Genomic_DNA"/>
</dbReference>
<sequence length="244" mass="26833">MLPVTARFRRQVILWCTARRAERTWGERYGLTMTPIEIDLPDPAAAHRMLAGWAAAYAAVFSFSDLHSTFTVENNRVTYRDGGGSHFEFISLPSGRAVIFGFDRHSPDPALEGARAVLCDHGAEPWWLDTASNDEILNFAYGYEVGRWRAVGHDPTRVVPFVLAPGSSGEPNSALSSLADFLEQASEDLLGQPVHGDDADLRALLNAGSDLDELTLRAALVGEYEYLQDGLEAAALFRLRDAPR</sequence>
<comment type="caution">
    <text evidence="1">The sequence shown here is derived from an EMBL/GenBank/DDBJ whole genome shotgun (WGS) entry which is preliminary data.</text>
</comment>
<reference evidence="1 2" key="1">
    <citation type="submission" date="2024-09" db="EMBL/GenBank/DDBJ databases">
        <authorList>
            <person name="Sun Q."/>
            <person name="Mori K."/>
        </authorList>
    </citation>
    <scope>NUCLEOTIDE SEQUENCE [LARGE SCALE GENOMIC DNA]</scope>
    <source>
        <strain evidence="1 2">JCM 11411</strain>
    </source>
</reference>
<keyword evidence="2" id="KW-1185">Reference proteome</keyword>
<dbReference type="RefSeq" id="WP_378374846.1">
    <property type="nucleotide sequence ID" value="NZ_JBHMAS010000028.1"/>
</dbReference>
<accession>A0ABV5XEA1</accession>
<dbReference type="Proteomes" id="UP001589587">
    <property type="component" value="Unassembled WGS sequence"/>
</dbReference>
<gene>
    <name evidence="1" type="ORF">ACFFQ6_13935</name>
</gene>
<protein>
    <submittedName>
        <fullName evidence="1">Uncharacterized protein</fullName>
    </submittedName>
</protein>
<evidence type="ECO:0000313" key="2">
    <source>
        <dbReference type="Proteomes" id="UP001589587"/>
    </source>
</evidence>
<proteinExistence type="predicted"/>
<name>A0ABV5XEA1_9NOCA</name>
<organism evidence="1 2">
    <name type="scientific">Rhodococcus baikonurensis</name>
    <dbReference type="NCBI Taxonomy" id="172041"/>
    <lineage>
        <taxon>Bacteria</taxon>
        <taxon>Bacillati</taxon>
        <taxon>Actinomycetota</taxon>
        <taxon>Actinomycetes</taxon>
        <taxon>Mycobacteriales</taxon>
        <taxon>Nocardiaceae</taxon>
        <taxon>Rhodococcus</taxon>
        <taxon>Rhodococcus erythropolis group</taxon>
    </lineage>
</organism>
<evidence type="ECO:0000313" key="1">
    <source>
        <dbReference type="EMBL" id="MFB9780795.1"/>
    </source>
</evidence>